<feature type="transmembrane region" description="Helical" evidence="6">
    <location>
        <begin position="181"/>
        <end position="200"/>
    </location>
</feature>
<keyword evidence="3 6" id="KW-0812">Transmembrane</keyword>
<dbReference type="Pfam" id="PF01943">
    <property type="entry name" value="Polysacc_synt"/>
    <property type="match status" value="1"/>
</dbReference>
<feature type="transmembrane region" description="Helical" evidence="6">
    <location>
        <begin position="299"/>
        <end position="326"/>
    </location>
</feature>
<dbReference type="RefSeq" id="WP_207257243.1">
    <property type="nucleotide sequence ID" value="NZ_JAFMPP010000005.1"/>
</dbReference>
<dbReference type="Proteomes" id="UP000664122">
    <property type="component" value="Unassembled WGS sequence"/>
</dbReference>
<keyword evidence="8" id="KW-1185">Reference proteome</keyword>
<accession>A0A939FV05</accession>
<keyword evidence="2" id="KW-1003">Cell membrane</keyword>
<reference evidence="7" key="1">
    <citation type="submission" date="2021-03" db="EMBL/GenBank/DDBJ databases">
        <title>Whole genome sequence of Jiella sp. CQZ9-1.</title>
        <authorList>
            <person name="Tuo L."/>
        </authorList>
    </citation>
    <scope>NUCLEOTIDE SEQUENCE</scope>
    <source>
        <strain evidence="7">CQZ9-1</strain>
    </source>
</reference>
<comment type="subcellular location">
    <subcellularLocation>
        <location evidence="1">Cell membrane</location>
        <topology evidence="1">Multi-pass membrane protein</topology>
    </subcellularLocation>
</comment>
<dbReference type="InterPro" id="IPR050833">
    <property type="entry name" value="Poly_Biosynth_Transport"/>
</dbReference>
<proteinExistence type="predicted"/>
<feature type="transmembrane region" description="Helical" evidence="6">
    <location>
        <begin position="378"/>
        <end position="400"/>
    </location>
</feature>
<dbReference type="InterPro" id="IPR002797">
    <property type="entry name" value="Polysacc_synth"/>
</dbReference>
<evidence type="ECO:0000256" key="5">
    <source>
        <dbReference type="ARBA" id="ARBA00023136"/>
    </source>
</evidence>
<feature type="transmembrane region" description="Helical" evidence="6">
    <location>
        <begin position="126"/>
        <end position="146"/>
    </location>
</feature>
<feature type="transmembrane region" description="Helical" evidence="6">
    <location>
        <begin position="221"/>
        <end position="239"/>
    </location>
</feature>
<feature type="transmembrane region" description="Helical" evidence="6">
    <location>
        <begin position="79"/>
        <end position="106"/>
    </location>
</feature>
<evidence type="ECO:0000256" key="1">
    <source>
        <dbReference type="ARBA" id="ARBA00004651"/>
    </source>
</evidence>
<feature type="transmembrane region" description="Helical" evidence="6">
    <location>
        <begin position="338"/>
        <end position="358"/>
    </location>
</feature>
<keyword evidence="4 6" id="KW-1133">Transmembrane helix</keyword>
<protein>
    <submittedName>
        <fullName evidence="7">Oligosaccharide flippase family protein</fullName>
    </submittedName>
</protein>
<evidence type="ECO:0000256" key="6">
    <source>
        <dbReference type="SAM" id="Phobius"/>
    </source>
</evidence>
<dbReference type="GO" id="GO:0005886">
    <property type="term" value="C:plasma membrane"/>
    <property type="evidence" value="ECO:0007669"/>
    <property type="project" value="UniProtKB-SubCell"/>
</dbReference>
<evidence type="ECO:0000256" key="2">
    <source>
        <dbReference type="ARBA" id="ARBA00022475"/>
    </source>
</evidence>
<gene>
    <name evidence="7" type="ORF">J1C48_07695</name>
</gene>
<feature type="transmembrane region" description="Helical" evidence="6">
    <location>
        <begin position="153"/>
        <end position="175"/>
    </location>
</feature>
<name>A0A939FV05_9HYPH</name>
<evidence type="ECO:0000313" key="8">
    <source>
        <dbReference type="Proteomes" id="UP000664122"/>
    </source>
</evidence>
<evidence type="ECO:0000256" key="4">
    <source>
        <dbReference type="ARBA" id="ARBA00022989"/>
    </source>
</evidence>
<comment type="caution">
    <text evidence="7">The sequence shown here is derived from an EMBL/GenBank/DDBJ whole genome shotgun (WGS) entry which is preliminary data.</text>
</comment>
<sequence>MRTGRHTLYNLGGAGASLAIMLVTVPLYMRAVGEARYGILAIVWLLLGYFSVFDLGLGRACAQAIAASDPDRADHRNDIVWSALLANAGFGGIGGGALFLAAGLVLPNVMARNGALLGEVMVVLPWLAAAVPIATTTAVFNGVLLGRGRFLEMNLLVVAGSALFQILPVVVAGRVGPQLEYVIPAAIVARILGVIPIVIVSARVLPIGRPRRACLAELPRLLRFGLWVSGASLVAPLLASADRMIIGLLAGPSAVSHYVVPLSIADRLNVLPRSLAQSLFPELAADRDDAQTKRRVRNIVLGLSALLAPASCAAIALLPAFLALWIGPAFAAQSSLTGQILFVGVWLNVAAIVPHTMLHAIGRPDLPLKFYLIEIGPYLLLLWLGLSFGGIAGAAGAWSLRTGADMVLMIVGTGLGWSTVWRLLPHFGLLSLALLAGQFAPDPALRAIVQTGIVAVSLALAWHRFPLDFWRGRLGWRVKRTQSPDGQIGEIA</sequence>
<dbReference type="PANTHER" id="PTHR30250">
    <property type="entry name" value="PST FAMILY PREDICTED COLANIC ACID TRANSPORTER"/>
    <property type="match status" value="1"/>
</dbReference>
<feature type="transmembrane region" description="Helical" evidence="6">
    <location>
        <begin position="7"/>
        <end position="29"/>
    </location>
</feature>
<dbReference type="PANTHER" id="PTHR30250:SF26">
    <property type="entry name" value="PSMA PROTEIN"/>
    <property type="match status" value="1"/>
</dbReference>
<feature type="transmembrane region" description="Helical" evidence="6">
    <location>
        <begin position="447"/>
        <end position="465"/>
    </location>
</feature>
<dbReference type="EMBL" id="JAFMPP010000005">
    <property type="protein sequence ID" value="MBO0662453.1"/>
    <property type="molecule type" value="Genomic_DNA"/>
</dbReference>
<evidence type="ECO:0000313" key="7">
    <source>
        <dbReference type="EMBL" id="MBO0662453.1"/>
    </source>
</evidence>
<dbReference type="AlphaFoldDB" id="A0A939FV05"/>
<keyword evidence="5 6" id="KW-0472">Membrane</keyword>
<evidence type="ECO:0000256" key="3">
    <source>
        <dbReference type="ARBA" id="ARBA00022692"/>
    </source>
</evidence>
<organism evidence="7 8">
    <name type="scientific">Jiella flava</name>
    <dbReference type="NCBI Taxonomy" id="2816857"/>
    <lineage>
        <taxon>Bacteria</taxon>
        <taxon>Pseudomonadati</taxon>
        <taxon>Pseudomonadota</taxon>
        <taxon>Alphaproteobacteria</taxon>
        <taxon>Hyphomicrobiales</taxon>
        <taxon>Aurantimonadaceae</taxon>
        <taxon>Jiella</taxon>
    </lineage>
</organism>
<feature type="transmembrane region" description="Helical" evidence="6">
    <location>
        <begin position="35"/>
        <end position="58"/>
    </location>
</feature>